<dbReference type="Proteomes" id="UP001244136">
    <property type="component" value="Chromosome"/>
</dbReference>
<evidence type="ECO:0000313" key="1">
    <source>
        <dbReference type="EMBL" id="WGT46985.1"/>
    </source>
</evidence>
<name>A0ABY8PX03_9ACTN</name>
<gene>
    <name evidence="1" type="ORF">QH948_12775</name>
</gene>
<accession>A0ABY8PX03</accession>
<dbReference type="RefSeq" id="WP_281144727.1">
    <property type="nucleotide sequence ID" value="NZ_CP123967.1"/>
</dbReference>
<proteinExistence type="predicted"/>
<sequence>MSTPSLDSCSGGRTDGASTCAEAKVVYSGLSAAAHAQPWATANFYDFEANRLRRDDKMLMEYCMYVIETTRLVSDQIVQRFDAERADIDRWKQTNAQVYESLSAFVRPTGSPT</sequence>
<evidence type="ECO:0000313" key="2">
    <source>
        <dbReference type="Proteomes" id="UP001244136"/>
    </source>
</evidence>
<keyword evidence="2" id="KW-1185">Reference proteome</keyword>
<protein>
    <submittedName>
        <fullName evidence="1">Uncharacterized protein</fullName>
    </submittedName>
</protein>
<reference evidence="1 2" key="1">
    <citation type="journal article" date="2008" name="Int. J. Syst. Evol. Microbiol.">
        <title>Tessaracoccus flavescens sp. nov., isolated from marine sediment.</title>
        <authorList>
            <person name="Lee D.W."/>
            <person name="Lee S.D."/>
        </authorList>
    </citation>
    <scope>NUCLEOTIDE SEQUENCE [LARGE SCALE GENOMIC DNA]</scope>
    <source>
        <strain evidence="1 2">T21</strain>
    </source>
</reference>
<organism evidence="1 2">
    <name type="scientific">Tessaracoccus lacteus</name>
    <dbReference type="NCBI Taxonomy" id="3041766"/>
    <lineage>
        <taxon>Bacteria</taxon>
        <taxon>Bacillati</taxon>
        <taxon>Actinomycetota</taxon>
        <taxon>Actinomycetes</taxon>
        <taxon>Propionibacteriales</taxon>
        <taxon>Propionibacteriaceae</taxon>
        <taxon>Tessaracoccus</taxon>
    </lineage>
</organism>
<dbReference type="EMBL" id="CP123967">
    <property type="protein sequence ID" value="WGT46985.1"/>
    <property type="molecule type" value="Genomic_DNA"/>
</dbReference>